<dbReference type="OrthoDB" id="5918636at2"/>
<keyword evidence="2" id="KW-1185">Reference proteome</keyword>
<protein>
    <recommendedName>
        <fullName evidence="3">DUF4238 domain-containing protein</fullName>
    </recommendedName>
</protein>
<dbReference type="KEGG" id="sphk:SKP52_01760"/>
<dbReference type="Pfam" id="PF14022">
    <property type="entry name" value="DUF4238"/>
    <property type="match status" value="1"/>
</dbReference>
<dbReference type="InterPro" id="IPR025332">
    <property type="entry name" value="DUF4238"/>
</dbReference>
<evidence type="ECO:0000313" key="2">
    <source>
        <dbReference type="Proteomes" id="UP000030907"/>
    </source>
</evidence>
<proteinExistence type="predicted"/>
<sequence>MTAERPKRHHYVPQFYLRRFACPDDTKKVRVVERHGDILAIDRKSIDRIGYEDAIHDYVADGVAGSIEGPINHMIETPFSNSPAWRKIVEGAGTSLAETDKIPIYGFARHLQRRNLETLRFIEAESARFADGALDGDLSEDEQEMHAWIAASADNAHALFREGAMDTNIPEDADAINVMVCHSPIPLRTSTNPTLMISAPGHQSIFGAFFNDLRTWWLTLDRYCGAFIIAGGPPGFSNSTLPPDAARMINQQYLVQHGNSMTVRYLLANDPYLDDDLVWAGYGFERSTTHGARWRKLGTGR</sequence>
<dbReference type="Proteomes" id="UP000030907">
    <property type="component" value="Chromosome"/>
</dbReference>
<gene>
    <name evidence="1" type="ORF">SKP52_01760</name>
</gene>
<evidence type="ECO:0000313" key="1">
    <source>
        <dbReference type="EMBL" id="AJA07289.1"/>
    </source>
</evidence>
<dbReference type="HOGENOM" id="CLU_899882_0_0_5"/>
<accession>A0A0A7PBI8</accession>
<evidence type="ECO:0008006" key="3">
    <source>
        <dbReference type="Google" id="ProtNLM"/>
    </source>
</evidence>
<reference evidence="1 2" key="1">
    <citation type="journal article" date="2015" name="Int. J. Syst. Evol. Microbiol.">
        <title>Description of Sphingopyxis fribergensis sp. nov. - a soil bacterium with the ability to degrade styrene and phenylacetic acid.</title>
        <authorList>
            <person name="Oelschlagel M."/>
            <person name="Ruckert C."/>
            <person name="Kalinowski J."/>
            <person name="Schmidt G."/>
            <person name="Schlomann M."/>
            <person name="Tischler D."/>
        </authorList>
    </citation>
    <scope>NUCLEOTIDE SEQUENCE [LARGE SCALE GENOMIC DNA]</scope>
    <source>
        <strain evidence="1 2">Kp5.2</strain>
    </source>
</reference>
<dbReference type="EMBL" id="CP009122">
    <property type="protein sequence ID" value="AJA07289.1"/>
    <property type="molecule type" value="Genomic_DNA"/>
</dbReference>
<dbReference type="STRING" id="1515612.SKP52_01760"/>
<dbReference type="RefSeq" id="WP_039570986.1">
    <property type="nucleotide sequence ID" value="NZ_CP009122.1"/>
</dbReference>
<organism evidence="1 2">
    <name type="scientific">Sphingopyxis fribergensis</name>
    <dbReference type="NCBI Taxonomy" id="1515612"/>
    <lineage>
        <taxon>Bacteria</taxon>
        <taxon>Pseudomonadati</taxon>
        <taxon>Pseudomonadota</taxon>
        <taxon>Alphaproteobacteria</taxon>
        <taxon>Sphingomonadales</taxon>
        <taxon>Sphingomonadaceae</taxon>
        <taxon>Sphingopyxis</taxon>
    </lineage>
</organism>
<dbReference type="AlphaFoldDB" id="A0A0A7PBI8"/>
<name>A0A0A7PBI8_9SPHN</name>